<evidence type="ECO:0000313" key="10">
    <source>
        <dbReference type="RefSeq" id="XP_022325470.1"/>
    </source>
</evidence>
<dbReference type="Gene3D" id="2.60.40.420">
    <property type="entry name" value="Cupredoxins - blue copper proteins"/>
    <property type="match status" value="3"/>
</dbReference>
<sequence>MSKHLRQKVFDVSLDTMLYYYYLFFTIAFLSYRPAHTFDHDVQPHCPPEEEVCEFDWVVDYIETMIYYDESGAGDPVVVRNGSLFRRSSCNVYIPIDIAKDADKVIFADGSYKMLFGINGHYPGPSVVVYEGQQVVMNIKNNLLMEGLTIHWHLGMVQWHTPWMDGVGTVSHCPINPGETFQYRFLADPPGTHWYHSHLGTERTDGLSGALIVLPKPDKTTGLRADLPEVSGDFVMVLSDWKLDPSIETKNEVDWGLNFFSYGFNDTRCFSFTFDAAGGAVGLFPFESGLINGRGNHYLNKDNPEQPDIPELPLETFVVNRYGYYRFRVINSGMLFAFRVSVDKHDIQIISVDGNDVTMTSAESVIVYGGERVDFILLASEDVDNYWVRAQTLEVSNGEGPLVPDTALAILRYNGSREVHPKSNRYHCRPKDPCRVVNCPFGRFPDSYNIKCLAASDLKSTSEQIKAHPVPAVTSPNEIQEIFLNFHFSSTTNLPFTTAVNGHVFVPPSSPPQVYPKQENTTVSCDSLNCTDHCKCTYIVKLQKDKTVQIVFLNMDDSPLGLPHPVHMHGHHFHVLKTGYPIYNATTGEIIDRNRDIQCNTKSCNDASWSNEDWKFGNVPGLNLYDPPQKDTIAIPRDGYVVVRLKADNPGFWFMHCHIENHQISGMAVLLQEGEIADMEPVPEGFPTCGSFKMTEEEFSQYMTPEGARGKKQEKQKRPENIVVEEIDYHIVDYERVQRAPYSPPSSETEQHPFKNLHTFYHHRRYHVILIVTLVVSLLLNIIFMVMCCYKKCRASSSLHKLSEKKTTLAHNLLQQTKKHSELKQRLI</sequence>
<keyword evidence="3" id="KW-0560">Oxidoreductase</keyword>
<evidence type="ECO:0000313" key="9">
    <source>
        <dbReference type="Proteomes" id="UP000694844"/>
    </source>
</evidence>
<evidence type="ECO:0000256" key="1">
    <source>
        <dbReference type="ARBA" id="ARBA00010609"/>
    </source>
</evidence>
<organism evidence="9 10">
    <name type="scientific">Crassostrea virginica</name>
    <name type="common">Eastern oyster</name>
    <dbReference type="NCBI Taxonomy" id="6565"/>
    <lineage>
        <taxon>Eukaryota</taxon>
        <taxon>Metazoa</taxon>
        <taxon>Spiralia</taxon>
        <taxon>Lophotrochozoa</taxon>
        <taxon>Mollusca</taxon>
        <taxon>Bivalvia</taxon>
        <taxon>Autobranchia</taxon>
        <taxon>Pteriomorphia</taxon>
        <taxon>Ostreida</taxon>
        <taxon>Ostreoidea</taxon>
        <taxon>Ostreidae</taxon>
        <taxon>Crassostrea</taxon>
    </lineage>
</organism>
<dbReference type="CDD" id="cd13858">
    <property type="entry name" value="CuRO_1_tcLCC2_insect_like"/>
    <property type="match status" value="1"/>
</dbReference>
<dbReference type="GO" id="GO:0016491">
    <property type="term" value="F:oxidoreductase activity"/>
    <property type="evidence" value="ECO:0007669"/>
    <property type="project" value="UniProtKB-KW"/>
</dbReference>
<keyword evidence="4" id="KW-0186">Copper</keyword>
<dbReference type="InterPro" id="IPR011706">
    <property type="entry name" value="Cu-oxidase_C"/>
</dbReference>
<feature type="domain" description="Plastocyanin-like" evidence="6">
    <location>
        <begin position="287"/>
        <end position="416"/>
    </location>
</feature>
<dbReference type="InterPro" id="IPR033138">
    <property type="entry name" value="Cu_oxidase_CS"/>
</dbReference>
<dbReference type="Pfam" id="PF00394">
    <property type="entry name" value="Cu-oxidase"/>
    <property type="match status" value="1"/>
</dbReference>
<evidence type="ECO:0000256" key="2">
    <source>
        <dbReference type="ARBA" id="ARBA00022723"/>
    </source>
</evidence>
<feature type="domain" description="Plastocyanin-like" evidence="8">
    <location>
        <begin position="105"/>
        <end position="216"/>
    </location>
</feature>
<name>A0A8B8DCR6_CRAVI</name>
<dbReference type="InterPro" id="IPR011707">
    <property type="entry name" value="Cu-oxidase-like_N"/>
</dbReference>
<evidence type="ECO:0000256" key="4">
    <source>
        <dbReference type="ARBA" id="ARBA00023008"/>
    </source>
</evidence>
<evidence type="ECO:0000256" key="3">
    <source>
        <dbReference type="ARBA" id="ARBA00023002"/>
    </source>
</evidence>
<dbReference type="PANTHER" id="PTHR11709:SF394">
    <property type="entry name" value="FI03373P-RELATED"/>
    <property type="match status" value="1"/>
</dbReference>
<comment type="similarity">
    <text evidence="1">Belongs to the multicopper oxidase family.</text>
</comment>
<dbReference type="CDD" id="cd13884">
    <property type="entry name" value="CuRO_2_tcLCC_insect_like"/>
    <property type="match status" value="1"/>
</dbReference>
<dbReference type="AlphaFoldDB" id="A0A8B8DCR6"/>
<feature type="domain" description="Plastocyanin-like" evidence="7">
    <location>
        <begin position="506"/>
        <end position="673"/>
    </location>
</feature>
<dbReference type="InterPro" id="IPR002355">
    <property type="entry name" value="Cu_oxidase_Cu_BS"/>
</dbReference>
<dbReference type="InterPro" id="IPR001117">
    <property type="entry name" value="Cu-oxidase_2nd"/>
</dbReference>
<protein>
    <submittedName>
        <fullName evidence="10">LOW QUALITY PROTEIN: laccase-2-like</fullName>
    </submittedName>
</protein>
<dbReference type="CDD" id="cd13905">
    <property type="entry name" value="CuRO_3_tcLLC2_insect_like"/>
    <property type="match status" value="1"/>
</dbReference>
<dbReference type="InterPro" id="IPR045087">
    <property type="entry name" value="Cu-oxidase_fam"/>
</dbReference>
<proteinExistence type="inferred from homology"/>
<dbReference type="Proteomes" id="UP000694844">
    <property type="component" value="Chromosome 3"/>
</dbReference>
<dbReference type="InterPro" id="IPR008972">
    <property type="entry name" value="Cupredoxin"/>
</dbReference>
<keyword evidence="9" id="KW-1185">Reference proteome</keyword>
<keyword evidence="5" id="KW-0812">Transmembrane</keyword>
<feature type="transmembrane region" description="Helical" evidence="5">
    <location>
        <begin position="766"/>
        <end position="790"/>
    </location>
</feature>
<dbReference type="SUPFAM" id="SSF49503">
    <property type="entry name" value="Cupredoxins"/>
    <property type="match status" value="3"/>
</dbReference>
<dbReference type="FunFam" id="2.60.40.420:FF:000045">
    <property type="entry name" value="Laccase 2"/>
    <property type="match status" value="1"/>
</dbReference>
<keyword evidence="2" id="KW-0479">Metal-binding</keyword>
<dbReference type="GO" id="GO:0006826">
    <property type="term" value="P:iron ion transport"/>
    <property type="evidence" value="ECO:0007669"/>
    <property type="project" value="TreeGrafter"/>
</dbReference>
<dbReference type="PROSITE" id="PS00079">
    <property type="entry name" value="MULTICOPPER_OXIDASE1"/>
    <property type="match status" value="1"/>
</dbReference>
<dbReference type="KEGG" id="cvn:111125700"/>
<dbReference type="PROSITE" id="PS00080">
    <property type="entry name" value="MULTICOPPER_OXIDASE2"/>
    <property type="match status" value="1"/>
</dbReference>
<dbReference type="GO" id="GO:0005507">
    <property type="term" value="F:copper ion binding"/>
    <property type="evidence" value="ECO:0007669"/>
    <property type="project" value="InterPro"/>
</dbReference>
<dbReference type="GO" id="GO:0005886">
    <property type="term" value="C:plasma membrane"/>
    <property type="evidence" value="ECO:0007669"/>
    <property type="project" value="TreeGrafter"/>
</dbReference>
<evidence type="ECO:0000259" key="8">
    <source>
        <dbReference type="Pfam" id="PF07732"/>
    </source>
</evidence>
<gene>
    <name evidence="10" type="primary">LOC111125700</name>
</gene>
<keyword evidence="5" id="KW-1133">Transmembrane helix</keyword>
<dbReference type="RefSeq" id="XP_022325470.1">
    <property type="nucleotide sequence ID" value="XM_022469762.1"/>
</dbReference>
<dbReference type="PANTHER" id="PTHR11709">
    <property type="entry name" value="MULTI-COPPER OXIDASE"/>
    <property type="match status" value="1"/>
</dbReference>
<evidence type="ECO:0000259" key="7">
    <source>
        <dbReference type="Pfam" id="PF07731"/>
    </source>
</evidence>
<reference evidence="10" key="1">
    <citation type="submission" date="2025-08" db="UniProtKB">
        <authorList>
            <consortium name="RefSeq"/>
        </authorList>
    </citation>
    <scope>IDENTIFICATION</scope>
    <source>
        <tissue evidence="10">Whole sample</tissue>
    </source>
</reference>
<keyword evidence="5" id="KW-0472">Membrane</keyword>
<dbReference type="Pfam" id="PF07732">
    <property type="entry name" value="Cu-oxidase_3"/>
    <property type="match status" value="1"/>
</dbReference>
<dbReference type="Pfam" id="PF07731">
    <property type="entry name" value="Cu-oxidase_2"/>
    <property type="match status" value="1"/>
</dbReference>
<evidence type="ECO:0000256" key="5">
    <source>
        <dbReference type="SAM" id="Phobius"/>
    </source>
</evidence>
<evidence type="ECO:0000259" key="6">
    <source>
        <dbReference type="Pfam" id="PF00394"/>
    </source>
</evidence>
<accession>A0A8B8DCR6</accession>
<dbReference type="GeneID" id="111125700"/>
<dbReference type="OrthoDB" id="6106698at2759"/>